<sequence>MGFTKDLWNTTVADAEGNKTKVPTARFGKGKRWLAVWHEDGGRERTKAFAKKIDADRYWPTQETDVSRGMYITPADAKVTVDQWCTTWLKGYATRRASTVRQAKTHVALITKEFGDLPLNVVRPSAIRSWCASLKSDGYEQSYVYALHARLSQVMSDAVHDNLLPKNPCSRRTSPPAGKQRPYCATTEQVWALYDAFPKHLQPAVLLGAFVGLRTAEACGLRTEDVDFMRGIVTPAVQWPAQDLKTEASKTPIPIPSQLTLQLSAAVARWGSEWLVTNGTEGQASPWSIDRAMRSVRKRHVKPLPQDHAKDCGGCLVPGLPEGFRFHDLRHYLASLLINSGADVKVVQARIWHASAKTTLDTYGHLWPDADESTRAAVGAVLAARVEGLTEQPRNEGRS</sequence>
<dbReference type="SUPFAM" id="SSF56349">
    <property type="entry name" value="DNA breaking-rejoining enzymes"/>
    <property type="match status" value="1"/>
</dbReference>
<dbReference type="CDD" id="cd01189">
    <property type="entry name" value="INT_ICEBs1_C_like"/>
    <property type="match status" value="1"/>
</dbReference>
<dbReference type="InterPro" id="IPR044068">
    <property type="entry name" value="CB"/>
</dbReference>
<comment type="similarity">
    <text evidence="1">Belongs to the 'phage' integrase family.</text>
</comment>
<dbReference type="PROSITE" id="PS51900">
    <property type="entry name" value="CB"/>
    <property type="match status" value="1"/>
</dbReference>
<keyword evidence="2 4" id="KW-0238">DNA-binding</keyword>
<dbReference type="Proteomes" id="UP000755585">
    <property type="component" value="Unassembled WGS sequence"/>
</dbReference>
<dbReference type="InterPro" id="IPR002104">
    <property type="entry name" value="Integrase_catalytic"/>
</dbReference>
<evidence type="ECO:0000313" key="7">
    <source>
        <dbReference type="EMBL" id="MBP2356812.1"/>
    </source>
</evidence>
<organism evidence="7 8">
    <name type="scientific">Kribbella aluminosa</name>
    <dbReference type="NCBI Taxonomy" id="416017"/>
    <lineage>
        <taxon>Bacteria</taxon>
        <taxon>Bacillati</taxon>
        <taxon>Actinomycetota</taxon>
        <taxon>Actinomycetes</taxon>
        <taxon>Propionibacteriales</taxon>
        <taxon>Kribbellaceae</taxon>
        <taxon>Kribbella</taxon>
    </lineage>
</organism>
<reference evidence="7 8" key="1">
    <citation type="submission" date="2021-03" db="EMBL/GenBank/DDBJ databases">
        <title>Sequencing the genomes of 1000 actinobacteria strains.</title>
        <authorList>
            <person name="Klenk H.-P."/>
        </authorList>
    </citation>
    <scope>NUCLEOTIDE SEQUENCE [LARGE SCALE GENOMIC DNA]</scope>
    <source>
        <strain evidence="7 8">DSM 18824</strain>
    </source>
</reference>
<dbReference type="PANTHER" id="PTHR30349:SF64">
    <property type="entry name" value="PROPHAGE INTEGRASE INTD-RELATED"/>
    <property type="match status" value="1"/>
</dbReference>
<accession>A0ABS4UYV5</accession>
<proteinExistence type="inferred from homology"/>
<evidence type="ECO:0000256" key="4">
    <source>
        <dbReference type="PROSITE-ProRule" id="PRU01248"/>
    </source>
</evidence>
<dbReference type="RefSeq" id="WP_209699262.1">
    <property type="nucleotide sequence ID" value="NZ_BAAAVU010000004.1"/>
</dbReference>
<dbReference type="InterPro" id="IPR010998">
    <property type="entry name" value="Integrase_recombinase_N"/>
</dbReference>
<evidence type="ECO:0000256" key="2">
    <source>
        <dbReference type="ARBA" id="ARBA00023125"/>
    </source>
</evidence>
<evidence type="ECO:0000256" key="1">
    <source>
        <dbReference type="ARBA" id="ARBA00008857"/>
    </source>
</evidence>
<comment type="caution">
    <text evidence="7">The sequence shown here is derived from an EMBL/GenBank/DDBJ whole genome shotgun (WGS) entry which is preliminary data.</text>
</comment>
<feature type="domain" description="Core-binding (CB)" evidence="6">
    <location>
        <begin position="79"/>
        <end position="159"/>
    </location>
</feature>
<evidence type="ECO:0000256" key="3">
    <source>
        <dbReference type="ARBA" id="ARBA00023172"/>
    </source>
</evidence>
<feature type="domain" description="Tyr recombinase" evidence="5">
    <location>
        <begin position="180"/>
        <end position="378"/>
    </location>
</feature>
<dbReference type="Gene3D" id="1.10.443.10">
    <property type="entry name" value="Intergrase catalytic core"/>
    <property type="match status" value="1"/>
</dbReference>
<dbReference type="Gene3D" id="1.10.150.130">
    <property type="match status" value="1"/>
</dbReference>
<keyword evidence="8" id="KW-1185">Reference proteome</keyword>
<dbReference type="EMBL" id="JAGINT010000002">
    <property type="protein sequence ID" value="MBP2356812.1"/>
    <property type="molecule type" value="Genomic_DNA"/>
</dbReference>
<dbReference type="InterPro" id="IPR013762">
    <property type="entry name" value="Integrase-like_cat_sf"/>
</dbReference>
<keyword evidence="3" id="KW-0233">DNA recombination</keyword>
<gene>
    <name evidence="7" type="ORF">JOF29_007922</name>
</gene>
<dbReference type="PANTHER" id="PTHR30349">
    <property type="entry name" value="PHAGE INTEGRASE-RELATED"/>
    <property type="match status" value="1"/>
</dbReference>
<protein>
    <submittedName>
        <fullName evidence="7">Integrase</fullName>
    </submittedName>
</protein>
<dbReference type="InterPro" id="IPR050090">
    <property type="entry name" value="Tyrosine_recombinase_XerCD"/>
</dbReference>
<evidence type="ECO:0000259" key="6">
    <source>
        <dbReference type="PROSITE" id="PS51900"/>
    </source>
</evidence>
<evidence type="ECO:0000313" key="8">
    <source>
        <dbReference type="Proteomes" id="UP000755585"/>
    </source>
</evidence>
<dbReference type="InterPro" id="IPR011010">
    <property type="entry name" value="DNA_brk_join_enz"/>
</dbReference>
<dbReference type="PROSITE" id="PS51898">
    <property type="entry name" value="TYR_RECOMBINASE"/>
    <property type="match status" value="1"/>
</dbReference>
<evidence type="ECO:0000259" key="5">
    <source>
        <dbReference type="PROSITE" id="PS51898"/>
    </source>
</evidence>
<name>A0ABS4UYV5_9ACTN</name>
<dbReference type="Pfam" id="PF00589">
    <property type="entry name" value="Phage_integrase"/>
    <property type="match status" value="1"/>
</dbReference>